<evidence type="ECO:0000256" key="1">
    <source>
        <dbReference type="SAM" id="Coils"/>
    </source>
</evidence>
<evidence type="ECO:0000313" key="2">
    <source>
        <dbReference type="EMBL" id="PAV73561.1"/>
    </source>
</evidence>
<proteinExistence type="predicted"/>
<sequence>MTLPAPVTLKKDPSMYELTPSLPFSLASLPMHAVPPDSPVVHQARQTCEDQQRIFNALLGQAPGVRQVIGEWLNKTLGIIPGQAGLVLGSAQQPARIGLVELTAWAQHHKPTSMIDLRASITGVPDALQQSPSELLERLAALNLSALVRESWINYWGERAQGTPRSRKEQARIQYQRHFEAAVEIAFASDPSATVLRPVLSVMDHPEWLRIDDRQLFIETPTCEPGALIFSIEGEAGLSLYSPGSNETLSYHTSRPALEARLGESSGQIHYNALDSIDEGFNSLFVSLEARLLATLEHDPGDELGDASAALAQADRLHDHWRCSTVFAMPLALEPADQDDLPGPSLFELAPFGLEVPCSTRAQMIARQMEKLTRLSHQDLEACQRQHDLLLAARKAAQTQIEAILASAKWHSDARPFNAPPALSTAHGQALLAHARMKALLGELTPDVLALVEALASPHDNSPLTASLVLRSAPEDPSSSAREQLLHEVIVITRRTPRDTPDTRHPFAIYWIGGPGGLLQCDDQAALARYLSQFDPKLSLRLEPIVGDSLAHALDAQLAHARRAWQALQNEKGVDAAAPGLVQAKQSLGQHLQVSCKGAREAALSVLRAEQQLASKLGSSPTAFAKMNDEARNAFKALAKDYLNAMRDSQALIERDLPERNAFCQRLVSQTLIADFDDFSGGQIVLQLPLSTSWHNHPVGGGGTPGTPTRPVLTASQETEEITLESLLLNNLDSTMLERLSFAKPKRADGQPLGQPMEEGLDHAYLQSLARRLDLAGRYETAIHAAFSDPDESDYAHAYRRECLIAPHRLLLKLQNLLYHQRGDLDNIGHAILSVAIDADSRTAFQADGHDIQLLPALLAVGGEDTDERPTTLSGITFIEDRISKVTVLYLPDHPTHGLRQYATLEQARQALLDERDDYLVSRALSGNPDAHRSRLREARVRHFEHMIVAGAAWPATTSLAAHLLDGHRGRLVMEHRATARSNLDLYFEHLAQQSAGVLIGFKIALGAIPFLGLPISIYDTFVSATEVVKAFSTGSSCDILQALNDFIVSLIDVAMDALGGGTGISSTSLRRATGIRRIHGQGELITRRYQDSSPQRSLDRFTGLEYEQPLSLAGLKTATHGKYKGIYRHTEGHFILVGKQTYKVSWDATARTWQLDGNTRHRWKRAIAQDQNGQWDTHFALYGVHRQGAGGGGGQALGRVADTLEPLWPAAIRERLPRWWRDHAYRQHNRLRDSITRDMQLLQPRANELNQHMKRALEQQGKLDASLKASLEKTLADAERIHRDCQAFQQVAAGRIRKRAQDQAKDLAILICNGRQRLSDEAHTQLSHVMDEIESLKQRLQQKSIELSPGLDDRQLQVAFEQLSELRIRMNQARQHALAAVDDIREQVAQLRTWRDQVHQAGEHRDLLTIVDSTLSAFSEPVLNYMTVSQLTALLVKPSHAMSGAGIRLQFLMKEPRTTLDRALYALHQLGATQASATQRITIMTASIQHSERFRHQLKYWLGSYTTYIDHAAAQRLESSLTAYEAHFRRLLLNKTKPAPLASKKGTRQPRVFETIDNRLLVGEPDQHSLNVYRITGVNGRTEIYHQDRSGKFTLTNPDTAPSPGGSVSLKELSNEARRQLGELQAYRAKVQQYAHQGMDGASLDDLMQFKATDLESLALRIGEQAHDDDLVRQLRDMALEARRYGKTLRVDFIIGTGQPNSAHLDYLHEAGLVRIEKEGGLVELRRTSDGRRDFLQEFVVLDTRGASPSPLWYAHFHFNKANPTFDEYVKAHLKTVPQRRLGREWQDSHVEQIWRGELTRAIARKHFATLF</sequence>
<keyword evidence="3" id="KW-1185">Reference proteome</keyword>
<dbReference type="Proteomes" id="UP000218231">
    <property type="component" value="Unassembled WGS sequence"/>
</dbReference>
<accession>A0A2A2KHY8</accession>
<protein>
    <submittedName>
        <fullName evidence="2">Uncharacterized protein</fullName>
    </submittedName>
</protein>
<comment type="caution">
    <text evidence="2">The sequence shown here is derived from an EMBL/GenBank/DDBJ whole genome shotgun (WGS) entry which is preliminary data.</text>
</comment>
<feature type="coiled-coil region" evidence="1">
    <location>
        <begin position="1324"/>
        <end position="1377"/>
    </location>
</feature>
<organism evidence="2 3">
    <name type="scientific">Diploscapter pachys</name>
    <dbReference type="NCBI Taxonomy" id="2018661"/>
    <lineage>
        <taxon>Eukaryota</taxon>
        <taxon>Metazoa</taxon>
        <taxon>Ecdysozoa</taxon>
        <taxon>Nematoda</taxon>
        <taxon>Chromadorea</taxon>
        <taxon>Rhabditida</taxon>
        <taxon>Rhabditina</taxon>
        <taxon>Rhabditomorpha</taxon>
        <taxon>Rhabditoidea</taxon>
        <taxon>Rhabditidae</taxon>
        <taxon>Diploscapter</taxon>
    </lineage>
</organism>
<name>A0A2A2KHY8_9BILA</name>
<reference evidence="2 3" key="1">
    <citation type="journal article" date="2017" name="Curr. Biol.">
        <title>Genome architecture and evolution of a unichromosomal asexual nematode.</title>
        <authorList>
            <person name="Fradin H."/>
            <person name="Zegar C."/>
            <person name="Gutwein M."/>
            <person name="Lucas J."/>
            <person name="Kovtun M."/>
            <person name="Corcoran D."/>
            <person name="Baugh L.R."/>
            <person name="Kiontke K."/>
            <person name="Gunsalus K."/>
            <person name="Fitch D.H."/>
            <person name="Piano F."/>
        </authorList>
    </citation>
    <scope>NUCLEOTIDE SEQUENCE [LARGE SCALE GENOMIC DNA]</scope>
    <source>
        <strain evidence="2">PF1309</strain>
    </source>
</reference>
<dbReference type="EMBL" id="LIAE01008568">
    <property type="protein sequence ID" value="PAV73561.1"/>
    <property type="molecule type" value="Genomic_DNA"/>
</dbReference>
<gene>
    <name evidence="2" type="ORF">WR25_11034</name>
</gene>
<keyword evidence="1" id="KW-0175">Coiled coil</keyword>
<evidence type="ECO:0000313" key="3">
    <source>
        <dbReference type="Proteomes" id="UP000218231"/>
    </source>
</evidence>